<dbReference type="PANTHER" id="PTHR47545:SF1">
    <property type="entry name" value="MULTIFUNCTIONAL CCA PROTEIN"/>
    <property type="match status" value="1"/>
</dbReference>
<organism evidence="11 12">
    <name type="scientific">Thiohalorhabdus denitrificans</name>
    <dbReference type="NCBI Taxonomy" id="381306"/>
    <lineage>
        <taxon>Bacteria</taxon>
        <taxon>Pseudomonadati</taxon>
        <taxon>Pseudomonadota</taxon>
        <taxon>Gammaproteobacteria</taxon>
        <taxon>Thiohalorhabdales</taxon>
        <taxon>Thiohalorhabdaceae</taxon>
        <taxon>Thiohalorhabdus</taxon>
    </lineage>
</organism>
<dbReference type="GO" id="GO:0046872">
    <property type="term" value="F:metal ion binding"/>
    <property type="evidence" value="ECO:0007669"/>
    <property type="project" value="UniProtKB-KW"/>
</dbReference>
<dbReference type="Gene3D" id="3.30.460.10">
    <property type="entry name" value="Beta Polymerase, domain 2"/>
    <property type="match status" value="1"/>
</dbReference>
<name>A0A0P9GLS1_9GAMM</name>
<keyword evidence="3" id="KW-0548">Nucleotidyltransferase</keyword>
<dbReference type="PANTHER" id="PTHR47545">
    <property type="entry name" value="MULTIFUNCTIONAL CCA PROTEIN"/>
    <property type="match status" value="1"/>
</dbReference>
<dbReference type="InterPro" id="IPR002646">
    <property type="entry name" value="PolA_pol_head_dom"/>
</dbReference>
<evidence type="ECO:0000259" key="10">
    <source>
        <dbReference type="Pfam" id="PF01743"/>
    </source>
</evidence>
<keyword evidence="4" id="KW-0479">Metal-binding</keyword>
<evidence type="ECO:0000313" key="11">
    <source>
        <dbReference type="EMBL" id="SCY35670.1"/>
    </source>
</evidence>
<evidence type="ECO:0000256" key="8">
    <source>
        <dbReference type="ARBA" id="ARBA00022884"/>
    </source>
</evidence>
<evidence type="ECO:0000256" key="4">
    <source>
        <dbReference type="ARBA" id="ARBA00022723"/>
    </source>
</evidence>
<evidence type="ECO:0000313" key="12">
    <source>
        <dbReference type="Proteomes" id="UP000183104"/>
    </source>
</evidence>
<dbReference type="PATRIC" id="fig|381306.5.peg.1411"/>
<reference evidence="12" key="1">
    <citation type="submission" date="2016-10" db="EMBL/GenBank/DDBJ databases">
        <authorList>
            <person name="Varghese N."/>
        </authorList>
    </citation>
    <scope>NUCLEOTIDE SEQUENCE [LARGE SCALE GENOMIC DNA]</scope>
    <source>
        <strain evidence="12">HL 19</strain>
    </source>
</reference>
<evidence type="ECO:0000256" key="2">
    <source>
        <dbReference type="ARBA" id="ARBA00022694"/>
    </source>
</evidence>
<dbReference type="GO" id="GO:0016779">
    <property type="term" value="F:nucleotidyltransferase activity"/>
    <property type="evidence" value="ECO:0007669"/>
    <property type="project" value="UniProtKB-KW"/>
</dbReference>
<dbReference type="Pfam" id="PF01743">
    <property type="entry name" value="PolyA_pol"/>
    <property type="match status" value="1"/>
</dbReference>
<feature type="domain" description="Poly A polymerase head" evidence="10">
    <location>
        <begin position="94"/>
        <end position="132"/>
    </location>
</feature>
<keyword evidence="7" id="KW-0460">Magnesium</keyword>
<dbReference type="GO" id="GO:0005524">
    <property type="term" value="F:ATP binding"/>
    <property type="evidence" value="ECO:0007669"/>
    <property type="project" value="UniProtKB-KW"/>
</dbReference>
<dbReference type="GO" id="GO:0008033">
    <property type="term" value="P:tRNA processing"/>
    <property type="evidence" value="ECO:0007669"/>
    <property type="project" value="UniProtKB-KW"/>
</dbReference>
<dbReference type="Gene3D" id="1.10.3090.10">
    <property type="entry name" value="cca-adding enzyme, domain 2"/>
    <property type="match status" value="1"/>
</dbReference>
<dbReference type="GO" id="GO:0003723">
    <property type="term" value="F:RNA binding"/>
    <property type="evidence" value="ECO:0007669"/>
    <property type="project" value="UniProtKB-KW"/>
</dbReference>
<dbReference type="Proteomes" id="UP000183104">
    <property type="component" value="Unassembled WGS sequence"/>
</dbReference>
<evidence type="ECO:0000256" key="7">
    <source>
        <dbReference type="ARBA" id="ARBA00022842"/>
    </source>
</evidence>
<keyword evidence="12" id="KW-1185">Reference proteome</keyword>
<protein>
    <submittedName>
        <fullName evidence="11">tRNA nucleotidyltransferase (CCA-adding enzyme)</fullName>
    </submittedName>
</protein>
<dbReference type="RefSeq" id="WP_054965435.1">
    <property type="nucleotide sequence ID" value="NZ_FMUN01000005.1"/>
</dbReference>
<evidence type="ECO:0000256" key="5">
    <source>
        <dbReference type="ARBA" id="ARBA00022741"/>
    </source>
</evidence>
<evidence type="ECO:0000256" key="9">
    <source>
        <dbReference type="RuleBase" id="RU003953"/>
    </source>
</evidence>
<accession>A0A0P9GLS1</accession>
<comment type="similarity">
    <text evidence="9">Belongs to the tRNA nucleotidyltransferase/poly(A) polymerase family.</text>
</comment>
<dbReference type="SUPFAM" id="SSF81891">
    <property type="entry name" value="Poly A polymerase C-terminal region-like"/>
    <property type="match status" value="1"/>
</dbReference>
<evidence type="ECO:0000256" key="6">
    <source>
        <dbReference type="ARBA" id="ARBA00022840"/>
    </source>
</evidence>
<dbReference type="SUPFAM" id="SSF81301">
    <property type="entry name" value="Nucleotidyltransferase"/>
    <property type="match status" value="1"/>
</dbReference>
<keyword evidence="5" id="KW-0547">Nucleotide-binding</keyword>
<keyword evidence="6" id="KW-0067">ATP-binding</keyword>
<dbReference type="AlphaFoldDB" id="A0A0P9GLS1"/>
<evidence type="ECO:0000256" key="1">
    <source>
        <dbReference type="ARBA" id="ARBA00022679"/>
    </source>
</evidence>
<keyword evidence="2" id="KW-0819">tRNA processing</keyword>
<sequence length="431" mass="47046">MSELIAELAEAVHAAGGRALEAGGAVRDRLLGRSARDVDLEVYGLEPPDLESVIARFGRVRRVGARLGVYVLRGVEIALPQGPGGVEDPHLSPEQATRRRDLTINALLRDPRTGEILDFHNGRTDLRRGVLRHVDPDTFGEDPLRLLRVVRLHAELGLRIHPRTAALCRRLALGGVAWERIGQELERWLLGARHPGRGLDALIYTGAERHFPHLVRLLGCPDAAVDSAWGRTRAALEAAAGERVGERERDWPLMLGALLAGTGRPDASLRRGGRLQVPGHAAVAAARVPLFLHGVDRNRHRTRAVAALVREQETIARLAAEEAGAPAYRRLAARVDSDLLLRLSRALHRAEHGPAAGFPAGERARERWVAEDLLGKAPQPILQGRDLAELGVEPGPAMGEWLKAGFQAQLSGAFSDREGGLAWMRERLEDE</sequence>
<dbReference type="EMBL" id="FMUN01000005">
    <property type="protein sequence ID" value="SCY35670.1"/>
    <property type="molecule type" value="Genomic_DNA"/>
</dbReference>
<dbReference type="STRING" id="381306.AN478_04580"/>
<keyword evidence="1 9" id="KW-0808">Transferase</keyword>
<keyword evidence="8 9" id="KW-0694">RNA-binding</keyword>
<evidence type="ECO:0000256" key="3">
    <source>
        <dbReference type="ARBA" id="ARBA00022695"/>
    </source>
</evidence>
<gene>
    <name evidence="11" type="ORF">SAMN05661077_1859</name>
</gene>
<dbReference type="InterPro" id="IPR050124">
    <property type="entry name" value="tRNA_CCA-adding_enzyme"/>
</dbReference>
<dbReference type="InterPro" id="IPR043519">
    <property type="entry name" value="NT_sf"/>
</dbReference>
<proteinExistence type="inferred from homology"/>